<accession>A0A4S2KUU6</accession>
<reference evidence="2 3" key="1">
    <citation type="journal article" date="2019" name="Philos. Trans. R. Soc. Lond., B, Biol. Sci.">
        <title>Ant behaviour and brain gene expression of defending hosts depend on the ecological success of the intruding social parasite.</title>
        <authorList>
            <person name="Kaur R."/>
            <person name="Stoldt M."/>
            <person name="Jongepier E."/>
            <person name="Feldmeyer B."/>
            <person name="Menzel F."/>
            <person name="Bornberg-Bauer E."/>
            <person name="Foitzik S."/>
        </authorList>
    </citation>
    <scope>NUCLEOTIDE SEQUENCE [LARGE SCALE GENOMIC DNA]</scope>
    <source>
        <tissue evidence="2">Whole body</tissue>
    </source>
</reference>
<comment type="caution">
    <text evidence="2">The sequence shown here is derived from an EMBL/GenBank/DDBJ whole genome shotgun (WGS) entry which is preliminary data.</text>
</comment>
<evidence type="ECO:0000313" key="3">
    <source>
        <dbReference type="Proteomes" id="UP000310200"/>
    </source>
</evidence>
<feature type="compositionally biased region" description="Basic and acidic residues" evidence="1">
    <location>
        <begin position="114"/>
        <end position="131"/>
    </location>
</feature>
<gene>
    <name evidence="2" type="ORF">DBV15_08589</name>
</gene>
<evidence type="ECO:0000256" key="1">
    <source>
        <dbReference type="SAM" id="MobiDB-lite"/>
    </source>
</evidence>
<sequence>MSDYTVDEPRRVPSFCFEIVLDRNLDRTTLASANPHSWRPGLFIGAYPECQLNCGTFPVSDITALSFVVRNFSRLSDLITPPNRFDSRLFYKLLREAPSRCVDRPIERNPAPTDVERSGAMRRRRDADPLMRGRGKRAGSDCARKS</sequence>
<evidence type="ECO:0000313" key="2">
    <source>
        <dbReference type="EMBL" id="TGZ51827.1"/>
    </source>
</evidence>
<keyword evidence="3" id="KW-1185">Reference proteome</keyword>
<dbReference type="EMBL" id="QBLH01001455">
    <property type="protein sequence ID" value="TGZ51827.1"/>
    <property type="molecule type" value="Genomic_DNA"/>
</dbReference>
<proteinExistence type="predicted"/>
<protein>
    <submittedName>
        <fullName evidence="2">Uncharacterized protein</fullName>
    </submittedName>
</protein>
<feature type="region of interest" description="Disordered" evidence="1">
    <location>
        <begin position="102"/>
        <end position="146"/>
    </location>
</feature>
<dbReference type="AlphaFoldDB" id="A0A4S2KUU6"/>
<dbReference type="Proteomes" id="UP000310200">
    <property type="component" value="Unassembled WGS sequence"/>
</dbReference>
<name>A0A4S2KUU6_9HYME</name>
<organism evidence="2 3">
    <name type="scientific">Temnothorax longispinosus</name>
    <dbReference type="NCBI Taxonomy" id="300112"/>
    <lineage>
        <taxon>Eukaryota</taxon>
        <taxon>Metazoa</taxon>
        <taxon>Ecdysozoa</taxon>
        <taxon>Arthropoda</taxon>
        <taxon>Hexapoda</taxon>
        <taxon>Insecta</taxon>
        <taxon>Pterygota</taxon>
        <taxon>Neoptera</taxon>
        <taxon>Endopterygota</taxon>
        <taxon>Hymenoptera</taxon>
        <taxon>Apocrita</taxon>
        <taxon>Aculeata</taxon>
        <taxon>Formicoidea</taxon>
        <taxon>Formicidae</taxon>
        <taxon>Myrmicinae</taxon>
        <taxon>Temnothorax</taxon>
    </lineage>
</organism>